<name>A0A8D8S3K7_9HEMI</name>
<dbReference type="FunFam" id="1.10.40.30:FF:000001">
    <property type="entry name" value="Argininosuccinate lyase"/>
    <property type="match status" value="1"/>
</dbReference>
<evidence type="ECO:0000259" key="4">
    <source>
        <dbReference type="Pfam" id="PF14698"/>
    </source>
</evidence>
<dbReference type="PRINTS" id="PR00149">
    <property type="entry name" value="FUMRATELYASE"/>
</dbReference>
<evidence type="ECO:0000256" key="2">
    <source>
        <dbReference type="SAM" id="MobiDB-lite"/>
    </source>
</evidence>
<dbReference type="GO" id="GO:0004056">
    <property type="term" value="F:argininosuccinate lyase activity"/>
    <property type="evidence" value="ECO:0007669"/>
    <property type="project" value="InterPro"/>
</dbReference>
<feature type="domain" description="Argininosuccinate lyase C-terminal" evidence="4">
    <location>
        <begin position="386"/>
        <end position="454"/>
    </location>
</feature>
<dbReference type="InterPro" id="IPR024083">
    <property type="entry name" value="Fumarase/histidase_N"/>
</dbReference>
<reference evidence="5" key="1">
    <citation type="submission" date="2021-05" db="EMBL/GenBank/DDBJ databases">
        <authorList>
            <person name="Alioto T."/>
            <person name="Alioto T."/>
            <person name="Gomez Garrido J."/>
        </authorList>
    </citation>
    <scope>NUCLEOTIDE SEQUENCE</scope>
</reference>
<accession>A0A8D8S3K7</accession>
<comment type="similarity">
    <text evidence="1">Belongs to the lyase 1 family. Argininosuccinate lyase subfamily.</text>
</comment>
<dbReference type="AlphaFoldDB" id="A0A8D8S3K7"/>
<sequence>MMNDIPEDNEDTEQNPLDNEKKSKPLWNSCFQQSTNEFLQQFNECISVDEVFYHEDIAGSIAHVTMLAECKIIETHEKDLIVKTLKDIEYDIEHGKVELKVELEDIHMNIESELIRRIGNVGRKLHTGRSRNDQVAVDLRLFTRKHIKAIVQLLLDIVKQLSKLAHQHKQDIMPGFTHFQFAQPISLGHYLLAYASMFRRDIERLLDCRKRVNENPLGSAALAGTTHPIDRYRTTELLHFDSPCGNSLDGISDRDFIIELLSSCSITVMHLSRISEEFIIFMNPRFDYVSLPDSLLTGSSIMPQKKNPDILELIRGKTGRVYGNLFNILTVMKSQPLAYNKDSQECKQPLVDTVETLDMCLTALKLILNNVQFNTSQMYTTAGQGFSVATDIADYLVKKNIPFRSCHEIVGKIIKLCIHEGKKLHQLSLEELKNIDDHVEEDIYQVLSVDKSVEQKDHVGATSPRQVQVQVEVFEKFVTDVTDVLKTM</sequence>
<organism evidence="5">
    <name type="scientific">Cacopsylla melanoneura</name>
    <dbReference type="NCBI Taxonomy" id="428564"/>
    <lineage>
        <taxon>Eukaryota</taxon>
        <taxon>Metazoa</taxon>
        <taxon>Ecdysozoa</taxon>
        <taxon>Arthropoda</taxon>
        <taxon>Hexapoda</taxon>
        <taxon>Insecta</taxon>
        <taxon>Pterygota</taxon>
        <taxon>Neoptera</taxon>
        <taxon>Paraneoptera</taxon>
        <taxon>Hemiptera</taxon>
        <taxon>Sternorrhyncha</taxon>
        <taxon>Psylloidea</taxon>
        <taxon>Psyllidae</taxon>
        <taxon>Psyllinae</taxon>
        <taxon>Cacopsylla</taxon>
    </lineage>
</organism>
<dbReference type="EMBL" id="HBUF01202269">
    <property type="protein sequence ID" value="CAG6662300.1"/>
    <property type="molecule type" value="Transcribed_RNA"/>
</dbReference>
<keyword evidence="5" id="KW-0456">Lyase</keyword>
<dbReference type="InterPro" id="IPR000362">
    <property type="entry name" value="Fumarate_lyase_fam"/>
</dbReference>
<feature type="region of interest" description="Disordered" evidence="2">
    <location>
        <begin position="1"/>
        <end position="23"/>
    </location>
</feature>
<dbReference type="Pfam" id="PF00206">
    <property type="entry name" value="Lyase_1"/>
    <property type="match status" value="1"/>
</dbReference>
<dbReference type="FunFam" id="1.20.200.10:FF:000015">
    <property type="entry name" value="argininosuccinate lyase isoform X2"/>
    <property type="match status" value="1"/>
</dbReference>
<dbReference type="CDD" id="cd01359">
    <property type="entry name" value="Argininosuccinate_lyase"/>
    <property type="match status" value="1"/>
</dbReference>
<dbReference type="PANTHER" id="PTHR43814">
    <property type="entry name" value="ARGININOSUCCINATE LYASE"/>
    <property type="match status" value="1"/>
</dbReference>
<dbReference type="Gene3D" id="1.20.200.10">
    <property type="entry name" value="Fumarase/aspartase (Central domain)"/>
    <property type="match status" value="1"/>
</dbReference>
<dbReference type="EMBL" id="HBUF01029408">
    <property type="protein sequence ID" value="CAG6614127.1"/>
    <property type="molecule type" value="Transcribed_RNA"/>
</dbReference>
<dbReference type="Gene3D" id="1.10.275.10">
    <property type="entry name" value="Fumarase/aspartase (N-terminal domain)"/>
    <property type="match status" value="1"/>
</dbReference>
<dbReference type="InterPro" id="IPR008948">
    <property type="entry name" value="L-Aspartase-like"/>
</dbReference>
<protein>
    <submittedName>
        <fullName evidence="5">Argininosuccinate lyase</fullName>
    </submittedName>
</protein>
<dbReference type="PROSITE" id="PS00163">
    <property type="entry name" value="FUMARATE_LYASES"/>
    <property type="match status" value="1"/>
</dbReference>
<dbReference type="PANTHER" id="PTHR43814:SF1">
    <property type="entry name" value="ARGININOSUCCINATE LYASE"/>
    <property type="match status" value="1"/>
</dbReference>
<evidence type="ECO:0000256" key="1">
    <source>
        <dbReference type="ARBA" id="ARBA00010755"/>
    </source>
</evidence>
<dbReference type="GO" id="GO:0005829">
    <property type="term" value="C:cytosol"/>
    <property type="evidence" value="ECO:0007669"/>
    <property type="project" value="TreeGrafter"/>
</dbReference>
<dbReference type="Gene3D" id="1.10.40.30">
    <property type="entry name" value="Fumarase/aspartase (C-terminal domain)"/>
    <property type="match status" value="1"/>
</dbReference>
<feature type="compositionally biased region" description="Acidic residues" evidence="2">
    <location>
        <begin position="1"/>
        <end position="13"/>
    </location>
</feature>
<dbReference type="NCBIfam" id="TIGR00838">
    <property type="entry name" value="argH"/>
    <property type="match status" value="1"/>
</dbReference>
<dbReference type="InterPro" id="IPR009049">
    <property type="entry name" value="Argininosuccinate_lyase"/>
</dbReference>
<evidence type="ECO:0000259" key="3">
    <source>
        <dbReference type="Pfam" id="PF00206"/>
    </source>
</evidence>
<dbReference type="PRINTS" id="PR00145">
    <property type="entry name" value="ARGSUCLYASE"/>
</dbReference>
<dbReference type="EMBL" id="HBUF01202270">
    <property type="protein sequence ID" value="CAG6662301.1"/>
    <property type="molecule type" value="Transcribed_RNA"/>
</dbReference>
<evidence type="ECO:0000313" key="5">
    <source>
        <dbReference type="EMBL" id="CAG6662301.1"/>
    </source>
</evidence>
<dbReference type="InterPro" id="IPR020557">
    <property type="entry name" value="Fumarate_lyase_CS"/>
</dbReference>
<proteinExistence type="inferred from homology"/>
<dbReference type="InterPro" id="IPR029419">
    <property type="entry name" value="Arg_succ_lyase_C"/>
</dbReference>
<dbReference type="HAMAP" id="MF_00006">
    <property type="entry name" value="Arg_succ_lyase"/>
    <property type="match status" value="1"/>
</dbReference>
<dbReference type="InterPro" id="IPR022761">
    <property type="entry name" value="Fumarate_lyase_N"/>
</dbReference>
<dbReference type="SUPFAM" id="SSF48557">
    <property type="entry name" value="L-aspartase-like"/>
    <property type="match status" value="1"/>
</dbReference>
<dbReference type="GO" id="GO:0042450">
    <property type="term" value="P:L-arginine biosynthetic process via ornithine"/>
    <property type="evidence" value="ECO:0007669"/>
    <property type="project" value="InterPro"/>
</dbReference>
<feature type="domain" description="Fumarate lyase N-terminal" evidence="3">
    <location>
        <begin position="31"/>
        <end position="323"/>
    </location>
</feature>
<dbReference type="Pfam" id="PF14698">
    <property type="entry name" value="ASL_C2"/>
    <property type="match status" value="1"/>
</dbReference>